<evidence type="ECO:0000256" key="3">
    <source>
        <dbReference type="ARBA" id="ARBA00022448"/>
    </source>
</evidence>
<keyword evidence="6 8" id="KW-1133">Transmembrane helix</keyword>
<feature type="transmembrane region" description="Helical" evidence="8">
    <location>
        <begin position="161"/>
        <end position="184"/>
    </location>
</feature>
<dbReference type="PANTHER" id="PTHR43057">
    <property type="entry name" value="ARSENITE EFFLUX TRANSPORTER"/>
    <property type="match status" value="1"/>
</dbReference>
<keyword evidence="3" id="KW-0813">Transport</keyword>
<feature type="transmembrane region" description="Helical" evidence="8">
    <location>
        <begin position="297"/>
        <end position="317"/>
    </location>
</feature>
<dbReference type="Proteomes" id="UP000638188">
    <property type="component" value="Unassembled WGS sequence"/>
</dbReference>
<name>A0ABQ1PY83_9GAMM</name>
<organism evidence="9 10">
    <name type="scientific">Halopseudomonas salina</name>
    <dbReference type="NCBI Taxonomy" id="1323744"/>
    <lineage>
        <taxon>Bacteria</taxon>
        <taxon>Pseudomonadati</taxon>
        <taxon>Pseudomonadota</taxon>
        <taxon>Gammaproteobacteria</taxon>
        <taxon>Pseudomonadales</taxon>
        <taxon>Pseudomonadaceae</taxon>
        <taxon>Halopseudomonas</taxon>
    </lineage>
</organism>
<evidence type="ECO:0000256" key="4">
    <source>
        <dbReference type="ARBA" id="ARBA00022475"/>
    </source>
</evidence>
<feature type="transmembrane region" description="Helical" evidence="8">
    <location>
        <begin position="133"/>
        <end position="155"/>
    </location>
</feature>
<accession>A0ABQ1PY83</accession>
<feature type="transmembrane region" description="Helical" evidence="8">
    <location>
        <begin position="205"/>
        <end position="225"/>
    </location>
</feature>
<feature type="transmembrane region" description="Helical" evidence="8">
    <location>
        <begin position="44"/>
        <end position="62"/>
    </location>
</feature>
<evidence type="ECO:0000256" key="5">
    <source>
        <dbReference type="ARBA" id="ARBA00022692"/>
    </source>
</evidence>
<evidence type="ECO:0000256" key="6">
    <source>
        <dbReference type="ARBA" id="ARBA00022989"/>
    </source>
</evidence>
<comment type="similarity">
    <text evidence="2">Belongs to the arsenical resistance-3 (ACR3) (TC 2.A.59) family.</text>
</comment>
<gene>
    <name evidence="9" type="ORF">GCM10007418_28010</name>
</gene>
<comment type="caution">
    <text evidence="9">The sequence shown here is derived from an EMBL/GenBank/DDBJ whole genome shotgun (WGS) entry which is preliminary data.</text>
</comment>
<reference evidence="10" key="1">
    <citation type="journal article" date="2019" name="Int. J. Syst. Evol. Microbiol.">
        <title>The Global Catalogue of Microorganisms (GCM) 10K type strain sequencing project: providing services to taxonomists for standard genome sequencing and annotation.</title>
        <authorList>
            <consortium name="The Broad Institute Genomics Platform"/>
            <consortium name="The Broad Institute Genome Sequencing Center for Infectious Disease"/>
            <person name="Wu L."/>
            <person name="Ma J."/>
        </authorList>
    </citation>
    <scope>NUCLEOTIDE SEQUENCE [LARGE SCALE GENOMIC DNA]</scope>
    <source>
        <strain evidence="10">CGMCC 1.12482</strain>
    </source>
</reference>
<dbReference type="Gene3D" id="1.20.1530.20">
    <property type="match status" value="1"/>
</dbReference>
<feature type="transmembrane region" description="Helical" evidence="8">
    <location>
        <begin position="74"/>
        <end position="96"/>
    </location>
</feature>
<sequence length="332" mass="36848">MQEPILLSRDCLERHQVWIYLAAILSGLALGTVAPVVAPLFESVLWPVLAVLLYATFVQVPLLHVREAFRDRRFVVAVVLGNFLFIPLLVWIMLPLLPDDPALRLGVLLVLLVPCTDWFMTFTQLGRGNTAKAVAITPLNLLLQLLLLPVYLWLMLPATELGAALITAAMLPAALTLIALPLLLAGVTERWVEARRGREVWRERLAWWPVPLLGLVVFMIAGAQVNTVISAGPALLAVLPVFIGFLLVCALLARGLTRWLRLPLETGRTLAFSMGTRNSFVVLPLALALPAGWETTVVVIVFQSLVELFGMVFYLWWVPRRLFKPAINDSMD</sequence>
<protein>
    <submittedName>
        <fullName evidence="9">Arsenic resistance protein</fullName>
    </submittedName>
</protein>
<evidence type="ECO:0000256" key="1">
    <source>
        <dbReference type="ARBA" id="ARBA00004651"/>
    </source>
</evidence>
<dbReference type="InterPro" id="IPR002657">
    <property type="entry name" value="BilAc:Na_symport/Acr3"/>
</dbReference>
<evidence type="ECO:0000256" key="2">
    <source>
        <dbReference type="ARBA" id="ARBA00010110"/>
    </source>
</evidence>
<keyword evidence="7 8" id="KW-0472">Membrane</keyword>
<feature type="transmembrane region" description="Helical" evidence="8">
    <location>
        <begin position="274"/>
        <end position="291"/>
    </location>
</feature>
<dbReference type="InterPro" id="IPR004706">
    <property type="entry name" value="Arsenical-R_Acr3"/>
</dbReference>
<dbReference type="Pfam" id="PF01758">
    <property type="entry name" value="SBF"/>
    <property type="match status" value="1"/>
</dbReference>
<keyword evidence="5 8" id="KW-0812">Transmembrane</keyword>
<evidence type="ECO:0000313" key="9">
    <source>
        <dbReference type="EMBL" id="GGD07389.1"/>
    </source>
</evidence>
<keyword evidence="4" id="KW-1003">Cell membrane</keyword>
<feature type="transmembrane region" description="Helical" evidence="8">
    <location>
        <begin position="231"/>
        <end position="253"/>
    </location>
</feature>
<feature type="transmembrane region" description="Helical" evidence="8">
    <location>
        <begin position="102"/>
        <end position="121"/>
    </location>
</feature>
<dbReference type="InterPro" id="IPR038770">
    <property type="entry name" value="Na+/solute_symporter_sf"/>
</dbReference>
<proteinExistence type="inferred from homology"/>
<evidence type="ECO:0000256" key="8">
    <source>
        <dbReference type="SAM" id="Phobius"/>
    </source>
</evidence>
<evidence type="ECO:0000313" key="10">
    <source>
        <dbReference type="Proteomes" id="UP000638188"/>
    </source>
</evidence>
<feature type="transmembrane region" description="Helical" evidence="8">
    <location>
        <begin position="17"/>
        <end position="38"/>
    </location>
</feature>
<dbReference type="PANTHER" id="PTHR43057:SF1">
    <property type="entry name" value="ARSENICAL-RESISTANCE PROTEIN 3"/>
    <property type="match status" value="1"/>
</dbReference>
<evidence type="ECO:0000256" key="7">
    <source>
        <dbReference type="ARBA" id="ARBA00023136"/>
    </source>
</evidence>
<dbReference type="EMBL" id="BMFF01000006">
    <property type="protein sequence ID" value="GGD07389.1"/>
    <property type="molecule type" value="Genomic_DNA"/>
</dbReference>
<comment type="subcellular location">
    <subcellularLocation>
        <location evidence="1">Cell membrane</location>
        <topology evidence="1">Multi-pass membrane protein</topology>
    </subcellularLocation>
</comment>
<keyword evidence="10" id="KW-1185">Reference proteome</keyword>